<evidence type="ECO:0000256" key="3">
    <source>
        <dbReference type="ARBA" id="ARBA00022741"/>
    </source>
</evidence>
<dbReference type="GO" id="GO:0005737">
    <property type="term" value="C:cytoplasm"/>
    <property type="evidence" value="ECO:0007669"/>
    <property type="project" value="TreeGrafter"/>
</dbReference>
<dbReference type="SMART" id="SM00220">
    <property type="entry name" value="S_TKc"/>
    <property type="match status" value="1"/>
</dbReference>
<accession>A0A8S1Y5F4</accession>
<dbReference type="PANTHER" id="PTHR24057">
    <property type="entry name" value="GLYCOGEN SYNTHASE KINASE-3 ALPHA"/>
    <property type="match status" value="1"/>
</dbReference>
<sequence length="317" mass="37057">MINEQQITYSVEEILFKNARTIVYRASDKQKNNFVVKKISLEYKNEVEVWKTLKEKQYFAKLLTSFTSEHENSISLIFEYLPNTLASKTEMNHQEFKKYIYQLLIAVNSLHKQGYVHCNINPQNCLIRDNELKLYDFSMTQKLNEQGKFEIINSYTPPEVILGNWHISESLDIWSTGCVISEVLLGYPLFKGTKSADILLSIVKILGTPSNHEIQLMSNFAITEANLIKVKRVSFPELFKFKFDYYILDLISRMLIYTPKDRIKIEDAINHPFFQSDPIAQMTHHSDLLQTSDQKEQKKEIIDYGEYGTFKQVNSFT</sequence>
<evidence type="ECO:0000256" key="5">
    <source>
        <dbReference type="ARBA" id="ARBA00022840"/>
    </source>
</evidence>
<evidence type="ECO:0000259" key="6">
    <source>
        <dbReference type="PROSITE" id="PS50011"/>
    </source>
</evidence>
<keyword evidence="5" id="KW-0067">ATP-binding</keyword>
<evidence type="ECO:0000256" key="4">
    <source>
        <dbReference type="ARBA" id="ARBA00022777"/>
    </source>
</evidence>
<evidence type="ECO:0000256" key="1">
    <source>
        <dbReference type="ARBA" id="ARBA00022527"/>
    </source>
</evidence>
<gene>
    <name evidence="7" type="ORF">POCTA_138.1.T1450092</name>
</gene>
<dbReference type="Proteomes" id="UP000683925">
    <property type="component" value="Unassembled WGS sequence"/>
</dbReference>
<dbReference type="InterPro" id="IPR000719">
    <property type="entry name" value="Prot_kinase_dom"/>
</dbReference>
<feature type="domain" description="Protein kinase" evidence="6">
    <location>
        <begin position="9"/>
        <end position="274"/>
    </location>
</feature>
<dbReference type="OrthoDB" id="285933at2759"/>
<keyword evidence="4" id="KW-0418">Kinase</keyword>
<dbReference type="GO" id="GO:0005524">
    <property type="term" value="F:ATP binding"/>
    <property type="evidence" value="ECO:0007669"/>
    <property type="project" value="UniProtKB-KW"/>
</dbReference>
<dbReference type="InterPro" id="IPR050591">
    <property type="entry name" value="GSK-3"/>
</dbReference>
<dbReference type="PANTHER" id="PTHR24057:SF0">
    <property type="entry name" value="PROTEIN KINASE SHAGGY-RELATED"/>
    <property type="match status" value="1"/>
</dbReference>
<dbReference type="PROSITE" id="PS50011">
    <property type="entry name" value="PROTEIN_KINASE_DOM"/>
    <property type="match status" value="1"/>
</dbReference>
<name>A0A8S1Y5F4_PAROT</name>
<dbReference type="AlphaFoldDB" id="A0A8S1Y5F4"/>
<evidence type="ECO:0000313" key="8">
    <source>
        <dbReference type="Proteomes" id="UP000683925"/>
    </source>
</evidence>
<dbReference type="GO" id="GO:0030154">
    <property type="term" value="P:cell differentiation"/>
    <property type="evidence" value="ECO:0007669"/>
    <property type="project" value="TreeGrafter"/>
</dbReference>
<protein>
    <recommendedName>
        <fullName evidence="6">Protein kinase domain-containing protein</fullName>
    </recommendedName>
</protein>
<evidence type="ECO:0000313" key="7">
    <source>
        <dbReference type="EMBL" id="CAD8208830.1"/>
    </source>
</evidence>
<comment type="caution">
    <text evidence="7">The sequence shown here is derived from an EMBL/GenBank/DDBJ whole genome shotgun (WGS) entry which is preliminary data.</text>
</comment>
<organism evidence="7 8">
    <name type="scientific">Paramecium octaurelia</name>
    <dbReference type="NCBI Taxonomy" id="43137"/>
    <lineage>
        <taxon>Eukaryota</taxon>
        <taxon>Sar</taxon>
        <taxon>Alveolata</taxon>
        <taxon>Ciliophora</taxon>
        <taxon>Intramacronucleata</taxon>
        <taxon>Oligohymenophorea</taxon>
        <taxon>Peniculida</taxon>
        <taxon>Parameciidae</taxon>
        <taxon>Paramecium</taxon>
    </lineage>
</organism>
<dbReference type="OMA" id="GNWHISE"/>
<dbReference type="GO" id="GO:0007165">
    <property type="term" value="P:signal transduction"/>
    <property type="evidence" value="ECO:0007669"/>
    <property type="project" value="TreeGrafter"/>
</dbReference>
<dbReference type="GO" id="GO:0005634">
    <property type="term" value="C:nucleus"/>
    <property type="evidence" value="ECO:0007669"/>
    <property type="project" value="TreeGrafter"/>
</dbReference>
<proteinExistence type="predicted"/>
<evidence type="ECO:0000256" key="2">
    <source>
        <dbReference type="ARBA" id="ARBA00022679"/>
    </source>
</evidence>
<keyword evidence="8" id="KW-1185">Reference proteome</keyword>
<reference evidence="7" key="1">
    <citation type="submission" date="2021-01" db="EMBL/GenBank/DDBJ databases">
        <authorList>
            <consortium name="Genoscope - CEA"/>
            <person name="William W."/>
        </authorList>
    </citation>
    <scope>NUCLEOTIDE SEQUENCE</scope>
</reference>
<keyword evidence="3" id="KW-0547">Nucleotide-binding</keyword>
<keyword evidence="1" id="KW-0723">Serine/threonine-protein kinase</keyword>
<dbReference type="Pfam" id="PF00069">
    <property type="entry name" value="Pkinase"/>
    <property type="match status" value="1"/>
</dbReference>
<dbReference type="EMBL" id="CAJJDP010000147">
    <property type="protein sequence ID" value="CAD8208830.1"/>
    <property type="molecule type" value="Genomic_DNA"/>
</dbReference>
<dbReference type="GO" id="GO:0004674">
    <property type="term" value="F:protein serine/threonine kinase activity"/>
    <property type="evidence" value="ECO:0007669"/>
    <property type="project" value="UniProtKB-KW"/>
</dbReference>
<keyword evidence="2" id="KW-0808">Transferase</keyword>